<dbReference type="SUPFAM" id="SSF100950">
    <property type="entry name" value="NagB/RpiA/CoA transferase-like"/>
    <property type="match status" value="1"/>
</dbReference>
<dbReference type="GO" id="GO:0019262">
    <property type="term" value="P:N-acetylneuraminate catabolic process"/>
    <property type="evidence" value="ECO:0007669"/>
    <property type="project" value="UniProtKB-UniRule"/>
</dbReference>
<keyword evidence="3 4" id="KW-0119">Carbohydrate metabolism</keyword>
<reference evidence="6 7" key="1">
    <citation type="submission" date="2016-10" db="EMBL/GenBank/DDBJ databases">
        <authorList>
            <person name="de Groot N.N."/>
        </authorList>
    </citation>
    <scope>NUCLEOTIDE SEQUENCE [LARGE SCALE GENOMIC DNA]</scope>
    <source>
        <strain evidence="6 7">AR40</strain>
    </source>
</reference>
<evidence type="ECO:0000313" key="7">
    <source>
        <dbReference type="Proteomes" id="UP000182584"/>
    </source>
</evidence>
<evidence type="ECO:0000256" key="4">
    <source>
        <dbReference type="HAMAP-Rule" id="MF_01241"/>
    </source>
</evidence>
<name>A0A1H9R2Y7_BUTFI</name>
<dbReference type="GO" id="GO:0006043">
    <property type="term" value="P:glucosamine catabolic process"/>
    <property type="evidence" value="ECO:0007669"/>
    <property type="project" value="TreeGrafter"/>
</dbReference>
<dbReference type="GO" id="GO:0006046">
    <property type="term" value="P:N-acetylglucosamine catabolic process"/>
    <property type="evidence" value="ECO:0007669"/>
    <property type="project" value="UniProtKB-UniRule"/>
</dbReference>
<dbReference type="FunFam" id="3.40.50.1360:FF:000003">
    <property type="entry name" value="Glucosamine-6-phosphate deaminase"/>
    <property type="match status" value="1"/>
</dbReference>
<evidence type="ECO:0000256" key="3">
    <source>
        <dbReference type="ARBA" id="ARBA00023277"/>
    </source>
</evidence>
<dbReference type="NCBIfam" id="TIGR00502">
    <property type="entry name" value="nagB"/>
    <property type="match status" value="1"/>
</dbReference>
<dbReference type="PANTHER" id="PTHR11280:SF5">
    <property type="entry name" value="GLUCOSAMINE-6-PHOSPHATE ISOMERASE"/>
    <property type="match status" value="1"/>
</dbReference>
<dbReference type="Gene3D" id="3.40.50.1360">
    <property type="match status" value="1"/>
</dbReference>
<dbReference type="CDD" id="cd01399">
    <property type="entry name" value="GlcN6P_deaminase"/>
    <property type="match status" value="1"/>
</dbReference>
<comment type="catalytic activity">
    <reaction evidence="1 4">
        <text>alpha-D-glucosamine 6-phosphate + H2O = beta-D-fructose 6-phosphate + NH4(+)</text>
        <dbReference type="Rhea" id="RHEA:12172"/>
        <dbReference type="ChEBI" id="CHEBI:15377"/>
        <dbReference type="ChEBI" id="CHEBI:28938"/>
        <dbReference type="ChEBI" id="CHEBI:57634"/>
        <dbReference type="ChEBI" id="CHEBI:75989"/>
        <dbReference type="EC" id="3.5.99.6"/>
    </reaction>
</comment>
<feature type="domain" description="Glucosamine/galactosamine-6-phosphate isomerase" evidence="5">
    <location>
        <begin position="11"/>
        <end position="227"/>
    </location>
</feature>
<dbReference type="EMBL" id="FOGJ01000009">
    <property type="protein sequence ID" value="SER67201.1"/>
    <property type="molecule type" value="Genomic_DNA"/>
</dbReference>
<evidence type="ECO:0000256" key="1">
    <source>
        <dbReference type="ARBA" id="ARBA00000644"/>
    </source>
</evidence>
<feature type="active site" description="Proton acceptor; for enolization step" evidence="4">
    <location>
        <position position="68"/>
    </location>
</feature>
<dbReference type="HAMAP" id="MF_01241">
    <property type="entry name" value="GlcN6P_deamin"/>
    <property type="match status" value="1"/>
</dbReference>
<dbReference type="GO" id="GO:0004342">
    <property type="term" value="F:glucosamine-6-phosphate deaminase activity"/>
    <property type="evidence" value="ECO:0007669"/>
    <property type="project" value="UniProtKB-UniRule"/>
</dbReference>
<protein>
    <recommendedName>
        <fullName evidence="4">Glucosamine-6-phosphate deaminase</fullName>
        <ecNumber evidence="4">3.5.99.6</ecNumber>
    </recommendedName>
    <alternativeName>
        <fullName evidence="4">GlcN6P deaminase</fullName>
        <shortName evidence="4">GNPDA</shortName>
    </alternativeName>
    <alternativeName>
        <fullName evidence="4">Glucosamine-6-phosphate isomerase</fullName>
    </alternativeName>
</protein>
<dbReference type="GO" id="GO:0005737">
    <property type="term" value="C:cytoplasm"/>
    <property type="evidence" value="ECO:0007669"/>
    <property type="project" value="TreeGrafter"/>
</dbReference>
<organism evidence="6 7">
    <name type="scientific">Butyrivibrio fibrisolvens</name>
    <dbReference type="NCBI Taxonomy" id="831"/>
    <lineage>
        <taxon>Bacteria</taxon>
        <taxon>Bacillati</taxon>
        <taxon>Bacillota</taxon>
        <taxon>Clostridia</taxon>
        <taxon>Lachnospirales</taxon>
        <taxon>Lachnospiraceae</taxon>
        <taxon>Butyrivibrio</taxon>
    </lineage>
</organism>
<dbReference type="InterPro" id="IPR037171">
    <property type="entry name" value="NagB/RpiA_transferase-like"/>
</dbReference>
<dbReference type="InterPro" id="IPR006148">
    <property type="entry name" value="Glc/Gal-6P_isomerase"/>
</dbReference>
<dbReference type="GO" id="GO:0042802">
    <property type="term" value="F:identical protein binding"/>
    <property type="evidence" value="ECO:0007669"/>
    <property type="project" value="TreeGrafter"/>
</dbReference>
<feature type="active site" description="For ring-opening step" evidence="4">
    <location>
        <position position="144"/>
    </location>
</feature>
<dbReference type="EC" id="3.5.99.6" evidence="4"/>
<evidence type="ECO:0000259" key="5">
    <source>
        <dbReference type="Pfam" id="PF01182"/>
    </source>
</evidence>
<dbReference type="AlphaFoldDB" id="A0A1H9R2Y7"/>
<accession>A0A1H9R2Y7</accession>
<evidence type="ECO:0000256" key="2">
    <source>
        <dbReference type="ARBA" id="ARBA00022801"/>
    </source>
</evidence>
<feature type="active site" description="Proton acceptor; for ring-opening step" evidence="4">
    <location>
        <position position="139"/>
    </location>
</feature>
<dbReference type="GO" id="GO:0005975">
    <property type="term" value="P:carbohydrate metabolic process"/>
    <property type="evidence" value="ECO:0007669"/>
    <property type="project" value="InterPro"/>
</dbReference>
<dbReference type="PANTHER" id="PTHR11280">
    <property type="entry name" value="GLUCOSAMINE-6-PHOSPHATE ISOMERASE"/>
    <property type="match status" value="1"/>
</dbReference>
<feature type="active site" description="For ring-opening step" evidence="4">
    <location>
        <position position="137"/>
    </location>
</feature>
<comment type="function">
    <text evidence="4">Catalyzes the reversible isomerization-deamination of glucosamine 6-phosphate (GlcN6P) to form fructose 6-phosphate (Fru6P) and ammonium ion.</text>
</comment>
<evidence type="ECO:0000313" key="6">
    <source>
        <dbReference type="EMBL" id="SER67201.1"/>
    </source>
</evidence>
<dbReference type="Pfam" id="PF01182">
    <property type="entry name" value="Glucosamine_iso"/>
    <property type="match status" value="1"/>
</dbReference>
<gene>
    <name evidence="4" type="primary">nagB</name>
    <name evidence="6" type="ORF">SAMN04487884_10928</name>
</gene>
<comment type="similarity">
    <text evidence="4">Belongs to the glucosamine/galactosamine-6-phosphate isomerase family. NagB subfamily.</text>
</comment>
<comment type="caution">
    <text evidence="4">Lacks conserved residue(s) required for the propagation of feature annotation.</text>
</comment>
<dbReference type="Proteomes" id="UP000182584">
    <property type="component" value="Unassembled WGS sequence"/>
</dbReference>
<dbReference type="InterPro" id="IPR004547">
    <property type="entry name" value="Glucosamine6P_isomerase"/>
</dbReference>
<sequence length="252" mass="27726">MISIYKAKDYKELSRKAANIISAQIIMKPSCVLGLATGTSPIGIYNQLTEWYKKGDLDFSEVSTVNLDEYIGLDAANPQSYRYFMNTNLFDRVNIDIHNTNVPNGMAADLEGECDSYDNLIHMLGGIDMQLLGLGHNGHIGFNEPGESFEKGTHIVSLSQSTIDANSRLFESKEDVPKKAITMGIRTIMQAGIVLLIASGKDKADIVRDAFWGKITPEVPASVLQLHKNLIIVADEDALSKSPVTDNYTVLR</sequence>
<comment type="pathway">
    <text evidence="4">Amino-sugar metabolism; N-acetylneuraminate degradation; D-fructose 6-phosphate from N-acetylneuraminate: step 5/5.</text>
</comment>
<keyword evidence="2 4" id="KW-0378">Hydrolase</keyword>
<dbReference type="UniPathway" id="UPA00629">
    <property type="reaction ID" value="UER00684"/>
</dbReference>
<proteinExistence type="inferred from homology"/>